<name>A0A937FHP9_9CLOT</name>
<keyword evidence="2" id="KW-1185">Reference proteome</keyword>
<organism evidence="1 2">
    <name type="scientific">Clostridium paridis</name>
    <dbReference type="NCBI Taxonomy" id="2803863"/>
    <lineage>
        <taxon>Bacteria</taxon>
        <taxon>Bacillati</taxon>
        <taxon>Bacillota</taxon>
        <taxon>Clostridia</taxon>
        <taxon>Eubacteriales</taxon>
        <taxon>Clostridiaceae</taxon>
        <taxon>Clostridium</taxon>
    </lineage>
</organism>
<sequence length="317" mass="38604">MSRGKFQLLINEGSRLKNEEKYKDAFEMFMKALDEIEENDEELLCYFSMIDCAINLEELDTAKEFCYRSLSKYGEKEDFYLNLAYIAEMEREFLDSFIFLNKSYNISKREHYKEGIKNKVFLWQRDLWFEYKYNFEVHNTNKAIECLEQLISLILLSEEVEFTTKEVYETYTDLSIRSKKYWKVYELKDKLIKLGVNEEIILSLINDEKYFSKIKAYDTSREYFNLLIDYLIKKEKKDLYYLEKLKLAKEFGSQEYYSMLIKDFIDRPYEEKLRSRKDNYKREIEIYEMSLGFLSKNEQSIVDEIHKEIQEIRNTII</sequence>
<dbReference type="InterPro" id="IPR011990">
    <property type="entry name" value="TPR-like_helical_dom_sf"/>
</dbReference>
<dbReference type="Gene3D" id="1.25.40.10">
    <property type="entry name" value="Tetratricopeptide repeat domain"/>
    <property type="match status" value="1"/>
</dbReference>
<dbReference type="EMBL" id="JAESWA010000022">
    <property type="protein sequence ID" value="MBL4932212.1"/>
    <property type="molecule type" value="Genomic_DNA"/>
</dbReference>
<evidence type="ECO:0000313" key="2">
    <source>
        <dbReference type="Proteomes" id="UP000623681"/>
    </source>
</evidence>
<evidence type="ECO:0008006" key="3">
    <source>
        <dbReference type="Google" id="ProtNLM"/>
    </source>
</evidence>
<gene>
    <name evidence="1" type="ORF">JK634_10375</name>
</gene>
<reference evidence="1" key="1">
    <citation type="submission" date="2021-01" db="EMBL/GenBank/DDBJ databases">
        <title>Genome public.</title>
        <authorList>
            <person name="Liu C."/>
            <person name="Sun Q."/>
        </authorList>
    </citation>
    <scope>NUCLEOTIDE SEQUENCE</scope>
    <source>
        <strain evidence="1">YIM B02565</strain>
    </source>
</reference>
<evidence type="ECO:0000313" key="1">
    <source>
        <dbReference type="EMBL" id="MBL4932212.1"/>
    </source>
</evidence>
<protein>
    <recommendedName>
        <fullName evidence="3">Tetratricopeptide repeat protein</fullName>
    </recommendedName>
</protein>
<dbReference type="SUPFAM" id="SSF48452">
    <property type="entry name" value="TPR-like"/>
    <property type="match status" value="1"/>
</dbReference>
<proteinExistence type="predicted"/>
<dbReference type="Proteomes" id="UP000623681">
    <property type="component" value="Unassembled WGS sequence"/>
</dbReference>
<accession>A0A937FHP9</accession>
<dbReference type="RefSeq" id="WP_202767581.1">
    <property type="nucleotide sequence ID" value="NZ_JAESWA010000022.1"/>
</dbReference>
<dbReference type="AlphaFoldDB" id="A0A937FHP9"/>
<comment type="caution">
    <text evidence="1">The sequence shown here is derived from an EMBL/GenBank/DDBJ whole genome shotgun (WGS) entry which is preliminary data.</text>
</comment>